<comment type="subcellular location">
    <subcellularLocation>
        <location evidence="1">Membrane</location>
        <topology evidence="1">Multi-pass membrane protein</topology>
    </subcellularLocation>
</comment>
<feature type="transmembrane region" description="Helical" evidence="7">
    <location>
        <begin position="391"/>
        <end position="415"/>
    </location>
</feature>
<gene>
    <name evidence="9" type="primary">PICO</name>
</gene>
<feature type="transmembrane region" description="Helical" evidence="7">
    <location>
        <begin position="196"/>
        <end position="215"/>
    </location>
</feature>
<dbReference type="FunFam" id="1.20.1250.20:FF:000003">
    <property type="entry name" value="Solute carrier family 17 member 3"/>
    <property type="match status" value="1"/>
</dbReference>
<dbReference type="Pfam" id="PF07690">
    <property type="entry name" value="MFS_1"/>
    <property type="match status" value="1"/>
</dbReference>
<feature type="transmembrane region" description="Helical" evidence="7">
    <location>
        <begin position="296"/>
        <end position="322"/>
    </location>
</feature>
<feature type="transmembrane region" description="Helical" evidence="7">
    <location>
        <begin position="102"/>
        <end position="124"/>
    </location>
</feature>
<feature type="transmembrane region" description="Helical" evidence="7">
    <location>
        <begin position="20"/>
        <end position="37"/>
    </location>
</feature>
<keyword evidence="6 7" id="KW-0472">Membrane</keyword>
<keyword evidence="5 7" id="KW-1133">Transmembrane helix</keyword>
<dbReference type="PROSITE" id="PS50850">
    <property type="entry name" value="MFS"/>
    <property type="match status" value="1"/>
</dbReference>
<name>W8C4M0_CERCA</name>
<evidence type="ECO:0000256" key="3">
    <source>
        <dbReference type="ARBA" id="ARBA00022692"/>
    </source>
</evidence>
<dbReference type="AlphaFoldDB" id="W8C4M0"/>
<dbReference type="FunFam" id="1.20.1250.20:FF:000423">
    <property type="entry name" value="Putative inorganic phosphate cotransporter-like Protein"/>
    <property type="match status" value="1"/>
</dbReference>
<dbReference type="InterPro" id="IPR036259">
    <property type="entry name" value="MFS_trans_sf"/>
</dbReference>
<reference evidence="9" key="2">
    <citation type="journal article" date="2014" name="BMC Genomics">
        <title>A genomic perspective to assessing quality of mass-reared SIT flies used in Mediterranean fruit fly (Ceratitis capitata) eradication in California.</title>
        <authorList>
            <person name="Calla B."/>
            <person name="Hall B."/>
            <person name="Hou S."/>
            <person name="Geib S.M."/>
        </authorList>
    </citation>
    <scope>NUCLEOTIDE SEQUENCE</scope>
</reference>
<dbReference type="OrthoDB" id="2985014at2759"/>
<feature type="transmembrane region" description="Helical" evidence="7">
    <location>
        <begin position="250"/>
        <end position="276"/>
    </location>
</feature>
<dbReference type="EMBL" id="GAMC01009506">
    <property type="protein sequence ID" value="JAB97049.1"/>
    <property type="molecule type" value="mRNA"/>
</dbReference>
<evidence type="ECO:0000256" key="6">
    <source>
        <dbReference type="ARBA" id="ARBA00023136"/>
    </source>
</evidence>
<keyword evidence="3 7" id="KW-0812">Transmembrane</keyword>
<dbReference type="PANTHER" id="PTHR11662">
    <property type="entry name" value="SOLUTE CARRIER FAMILY 17"/>
    <property type="match status" value="1"/>
</dbReference>
<accession>W8C4M0</accession>
<keyword evidence="2" id="KW-0813">Transport</keyword>
<feature type="transmembrane region" description="Helical" evidence="7">
    <location>
        <begin position="173"/>
        <end position="190"/>
    </location>
</feature>
<dbReference type="InterPro" id="IPR050382">
    <property type="entry name" value="MFS_Na/Anion_cotransporter"/>
</dbReference>
<dbReference type="GeneID" id="101462144"/>
<feature type="transmembrane region" description="Helical" evidence="7">
    <location>
        <begin position="130"/>
        <end position="152"/>
    </location>
</feature>
<dbReference type="GO" id="GO:0016020">
    <property type="term" value="C:membrane"/>
    <property type="evidence" value="ECO:0007669"/>
    <property type="project" value="UniProtKB-SubCell"/>
</dbReference>
<keyword evidence="4" id="KW-0769">Symport</keyword>
<protein>
    <submittedName>
        <fullName evidence="9">Putative inorganic phosphate cotransporter</fullName>
    </submittedName>
</protein>
<proteinExistence type="evidence at transcript level"/>
<evidence type="ECO:0000259" key="8">
    <source>
        <dbReference type="PROSITE" id="PS50850"/>
    </source>
</evidence>
<evidence type="ECO:0000313" key="9">
    <source>
        <dbReference type="EMBL" id="JAB97049.1"/>
    </source>
</evidence>
<evidence type="ECO:0000256" key="4">
    <source>
        <dbReference type="ARBA" id="ARBA00022847"/>
    </source>
</evidence>
<dbReference type="InterPro" id="IPR011701">
    <property type="entry name" value="MFS"/>
</dbReference>
<evidence type="ECO:0000256" key="5">
    <source>
        <dbReference type="ARBA" id="ARBA00022989"/>
    </source>
</evidence>
<evidence type="ECO:0000256" key="2">
    <source>
        <dbReference type="ARBA" id="ARBA00022448"/>
    </source>
</evidence>
<dbReference type="KEGG" id="ccat:101462144"/>
<evidence type="ECO:0000256" key="7">
    <source>
        <dbReference type="SAM" id="Phobius"/>
    </source>
</evidence>
<dbReference type="PANTHER" id="PTHR11662:SF280">
    <property type="entry name" value="FI21844P1-RELATED"/>
    <property type="match status" value="1"/>
</dbReference>
<dbReference type="SUPFAM" id="SSF103473">
    <property type="entry name" value="MFS general substrate transporter"/>
    <property type="match status" value="1"/>
</dbReference>
<dbReference type="GO" id="GO:0006820">
    <property type="term" value="P:monoatomic anion transport"/>
    <property type="evidence" value="ECO:0007669"/>
    <property type="project" value="TreeGrafter"/>
</dbReference>
<sequence>MARKSFDLVQNEHSIPARYIQVLLMFTAILLVFYQRVNLSVAIVALNSLDETTTTNASQPKFNYSGLTPHQRSSILGSIFWGTFSVQLLSGYLGSHYGTVKLLFGCVLGSSLISIGLPFALIYFGFEAFVALRVVQGCAQGIVFPAVYAHLAKWSPLKERSLLGGISQSGMDMGMALGFLCSGLLAVTALGWRAIFYVPGLVGILWSVFWLIFAAESPQKCRYIAQQELTLLAEITVVAPTEKRKARIPWCAILTSAPYLVLVLVKLSHGLSIFTLMQQIPLYINGLYDYEIHVNALLSALPFFLMFVTSHLVTFTAHYLLVVRKCSLALVRKSLNTVSTWVPAAAFVAMTLIRSEEQVTANIICLIVAVMTYAAAAVGSSLNHIDLSPNFGGMLVGMTNMVMTGMGVISPIAVAEVVKDENDRSQWNIIFLIIAALLFLGNLLYLFFGKMVAQPWDEIEAPAERSTTNNVESMETAVFRTNKK</sequence>
<dbReference type="InterPro" id="IPR020846">
    <property type="entry name" value="MFS_dom"/>
</dbReference>
<evidence type="ECO:0000256" key="1">
    <source>
        <dbReference type="ARBA" id="ARBA00004141"/>
    </source>
</evidence>
<feature type="domain" description="Major facilitator superfamily (MFS) profile" evidence="8">
    <location>
        <begin position="24"/>
        <end position="453"/>
    </location>
</feature>
<reference evidence="9" key="1">
    <citation type="submission" date="2013-07" db="EMBL/GenBank/DDBJ databases">
        <authorList>
            <person name="Geib S."/>
        </authorList>
    </citation>
    <scope>NUCLEOTIDE SEQUENCE</scope>
</reference>
<feature type="transmembrane region" description="Helical" evidence="7">
    <location>
        <begin position="427"/>
        <end position="448"/>
    </location>
</feature>
<dbReference type="GO" id="GO:0015293">
    <property type="term" value="F:symporter activity"/>
    <property type="evidence" value="ECO:0007669"/>
    <property type="project" value="UniProtKB-KW"/>
</dbReference>
<dbReference type="Gene3D" id="1.20.1250.20">
    <property type="entry name" value="MFS general substrate transporter like domains"/>
    <property type="match status" value="1"/>
</dbReference>
<feature type="transmembrane region" description="Helical" evidence="7">
    <location>
        <begin position="359"/>
        <end position="379"/>
    </location>
</feature>
<organism evidence="9">
    <name type="scientific">Ceratitis capitata</name>
    <name type="common">Mediterranean fruit fly</name>
    <name type="synonym">Tephritis capitata</name>
    <dbReference type="NCBI Taxonomy" id="7213"/>
    <lineage>
        <taxon>Eukaryota</taxon>
        <taxon>Metazoa</taxon>
        <taxon>Ecdysozoa</taxon>
        <taxon>Arthropoda</taxon>
        <taxon>Hexapoda</taxon>
        <taxon>Insecta</taxon>
        <taxon>Pterygota</taxon>
        <taxon>Neoptera</taxon>
        <taxon>Endopterygota</taxon>
        <taxon>Diptera</taxon>
        <taxon>Brachycera</taxon>
        <taxon>Muscomorpha</taxon>
        <taxon>Tephritoidea</taxon>
        <taxon>Tephritidae</taxon>
        <taxon>Ceratitis</taxon>
        <taxon>Ceratitis</taxon>
    </lineage>
</organism>